<sequence length="153" mass="18208">MYYMSHGSLNKYLSSDFKNITWKMKLKFLRHIVKGIKWIHENKIIHRDIHGGNILMNNMNSSVYYESFVADLGFSRPAKEDTKNSEIYGIMPYVAPEIFRKKQYSLPLERPSISEIYSEINSRYWNVDKIFTEAENKRQELFKFFAFNITSKA</sequence>
<dbReference type="EMBL" id="QKWP01001113">
    <property type="protein sequence ID" value="RIB11613.1"/>
    <property type="molecule type" value="Genomic_DNA"/>
</dbReference>
<keyword evidence="2" id="KW-0418">Kinase</keyword>
<dbReference type="STRING" id="44941.A0A397UVS4"/>
<dbReference type="Proteomes" id="UP000266673">
    <property type="component" value="Unassembled WGS sequence"/>
</dbReference>
<dbReference type="SUPFAM" id="SSF56112">
    <property type="entry name" value="Protein kinase-like (PK-like)"/>
    <property type="match status" value="1"/>
</dbReference>
<proteinExistence type="predicted"/>
<comment type="caution">
    <text evidence="2">The sequence shown here is derived from an EMBL/GenBank/DDBJ whole genome shotgun (WGS) entry which is preliminary data.</text>
</comment>
<dbReference type="InterPro" id="IPR053215">
    <property type="entry name" value="TKL_Ser/Thr_kinase"/>
</dbReference>
<evidence type="ECO:0000313" key="3">
    <source>
        <dbReference type="Proteomes" id="UP000266673"/>
    </source>
</evidence>
<reference evidence="2 3" key="1">
    <citation type="submission" date="2018-06" db="EMBL/GenBank/DDBJ databases">
        <title>Comparative genomics reveals the genomic features of Rhizophagus irregularis, R. cerebriforme, R. diaphanum and Gigaspora rosea, and their symbiotic lifestyle signature.</title>
        <authorList>
            <person name="Morin E."/>
            <person name="San Clemente H."/>
            <person name="Chen E.C.H."/>
            <person name="De La Providencia I."/>
            <person name="Hainaut M."/>
            <person name="Kuo A."/>
            <person name="Kohler A."/>
            <person name="Murat C."/>
            <person name="Tang N."/>
            <person name="Roy S."/>
            <person name="Loubradou J."/>
            <person name="Henrissat B."/>
            <person name="Grigoriev I.V."/>
            <person name="Corradi N."/>
            <person name="Roux C."/>
            <person name="Martin F.M."/>
        </authorList>
    </citation>
    <scope>NUCLEOTIDE SEQUENCE [LARGE SCALE GENOMIC DNA]</scope>
    <source>
        <strain evidence="2 3">DAOM 194757</strain>
    </source>
</reference>
<dbReference type="InterPro" id="IPR011009">
    <property type="entry name" value="Kinase-like_dom_sf"/>
</dbReference>
<dbReference type="GO" id="GO:0004672">
    <property type="term" value="F:protein kinase activity"/>
    <property type="evidence" value="ECO:0007669"/>
    <property type="project" value="InterPro"/>
</dbReference>
<dbReference type="AlphaFoldDB" id="A0A397UVS4"/>
<accession>A0A397UVS4</accession>
<evidence type="ECO:0000313" key="2">
    <source>
        <dbReference type="EMBL" id="RIB11613.1"/>
    </source>
</evidence>
<gene>
    <name evidence="2" type="ORF">C2G38_2103137</name>
</gene>
<dbReference type="PROSITE" id="PS50011">
    <property type="entry name" value="PROTEIN_KINASE_DOM"/>
    <property type="match status" value="1"/>
</dbReference>
<protein>
    <submittedName>
        <fullName evidence="2">Kinase-like domain-containing protein</fullName>
    </submittedName>
</protein>
<keyword evidence="3" id="KW-1185">Reference proteome</keyword>
<dbReference type="InterPro" id="IPR000719">
    <property type="entry name" value="Prot_kinase_dom"/>
</dbReference>
<dbReference type="Gene3D" id="1.10.510.10">
    <property type="entry name" value="Transferase(Phosphotransferase) domain 1"/>
    <property type="match status" value="1"/>
</dbReference>
<feature type="domain" description="Protein kinase" evidence="1">
    <location>
        <begin position="1"/>
        <end position="153"/>
    </location>
</feature>
<dbReference type="OrthoDB" id="10261027at2759"/>
<name>A0A397UVS4_9GLOM</name>
<organism evidence="2 3">
    <name type="scientific">Gigaspora rosea</name>
    <dbReference type="NCBI Taxonomy" id="44941"/>
    <lineage>
        <taxon>Eukaryota</taxon>
        <taxon>Fungi</taxon>
        <taxon>Fungi incertae sedis</taxon>
        <taxon>Mucoromycota</taxon>
        <taxon>Glomeromycotina</taxon>
        <taxon>Glomeromycetes</taxon>
        <taxon>Diversisporales</taxon>
        <taxon>Gigasporaceae</taxon>
        <taxon>Gigaspora</taxon>
    </lineage>
</organism>
<evidence type="ECO:0000259" key="1">
    <source>
        <dbReference type="PROSITE" id="PS50011"/>
    </source>
</evidence>
<dbReference type="Pfam" id="PF00069">
    <property type="entry name" value="Pkinase"/>
    <property type="match status" value="1"/>
</dbReference>
<dbReference type="PANTHER" id="PTHR45756">
    <property type="entry name" value="PALMITOYLTRANSFERASE"/>
    <property type="match status" value="1"/>
</dbReference>
<dbReference type="PANTHER" id="PTHR45756:SF1">
    <property type="entry name" value="PROTEIN KINASE DOMAIN CONTAINING PROTEIN"/>
    <property type="match status" value="1"/>
</dbReference>
<keyword evidence="2" id="KW-0808">Transferase</keyword>
<dbReference type="GO" id="GO:0005524">
    <property type="term" value="F:ATP binding"/>
    <property type="evidence" value="ECO:0007669"/>
    <property type="project" value="InterPro"/>
</dbReference>